<proteinExistence type="inferred from homology"/>
<comment type="similarity">
    <text evidence="1">Belongs to the UPF0223 family.</text>
</comment>
<dbReference type="InterPro" id="IPR023324">
    <property type="entry name" value="BH2638-like_sf"/>
</dbReference>
<dbReference type="GeneID" id="83606343"/>
<reference evidence="2" key="1">
    <citation type="submission" date="2023-08" db="EMBL/GenBank/DDBJ databases">
        <title>Genomic characterization of piscicolin 126 produced by Carnobacterium maltaromaticum CM22 strain isolated from salmon (Salmo salar).</title>
        <authorList>
            <person name="Gonzalez-Gragera E."/>
            <person name="Garcia-Lopez J.D."/>
            <person name="Teso-Perez C."/>
            <person name="Gimenez-Hernandez I."/>
            <person name="Peralta-Sanchez J.M."/>
            <person name="Valdivia E."/>
            <person name="Montalban-Lopez M."/>
            <person name="Martin-Platero A.M."/>
            <person name="Banos A."/>
            <person name="Martinez-Bueno M."/>
        </authorList>
    </citation>
    <scope>NUCLEOTIDE SEQUENCE</scope>
    <source>
        <strain evidence="2">CM22</strain>
    </source>
</reference>
<dbReference type="NCBIfam" id="NF003353">
    <property type="entry name" value="PRK04387.1"/>
    <property type="match status" value="1"/>
</dbReference>
<evidence type="ECO:0000313" key="3">
    <source>
        <dbReference type="Proteomes" id="UP001290462"/>
    </source>
</evidence>
<dbReference type="Gene3D" id="1.10.220.80">
    <property type="entry name" value="BH2638-like"/>
    <property type="match status" value="1"/>
</dbReference>
<dbReference type="SUPFAM" id="SSF158504">
    <property type="entry name" value="BH2638-like"/>
    <property type="match status" value="1"/>
</dbReference>
<accession>A0AAW9K9N3</accession>
<dbReference type="HAMAP" id="MF_01041">
    <property type="entry name" value="UPF0223"/>
    <property type="match status" value="1"/>
</dbReference>
<sequence>MEKSYSYPIDLDWTQDEMIQVIDLWRMVELAYEKGVSREDFLKKYQAFKKVVPAIGEEKKWGREFEHISGYSLYKVVKEAKESNRKSIKL</sequence>
<comment type="caution">
    <text evidence="2">The sequence shown here is derived from an EMBL/GenBank/DDBJ whole genome shotgun (WGS) entry which is preliminary data.</text>
</comment>
<gene>
    <name evidence="2" type="ORF">RAK27_16765</name>
</gene>
<dbReference type="AlphaFoldDB" id="A0AAW9K9N3"/>
<dbReference type="PIRSF" id="PIRSF037260">
    <property type="entry name" value="UPF0223"/>
    <property type="match status" value="1"/>
</dbReference>
<evidence type="ECO:0000313" key="2">
    <source>
        <dbReference type="EMBL" id="MDZ5760292.1"/>
    </source>
</evidence>
<organism evidence="2 3">
    <name type="scientific">Carnobacterium maltaromaticum</name>
    <name type="common">Carnobacterium piscicola</name>
    <dbReference type="NCBI Taxonomy" id="2751"/>
    <lineage>
        <taxon>Bacteria</taxon>
        <taxon>Bacillati</taxon>
        <taxon>Bacillota</taxon>
        <taxon>Bacilli</taxon>
        <taxon>Lactobacillales</taxon>
        <taxon>Carnobacteriaceae</taxon>
        <taxon>Carnobacterium</taxon>
    </lineage>
</organism>
<dbReference type="EMBL" id="JAVBVO010000005">
    <property type="protein sequence ID" value="MDZ5760292.1"/>
    <property type="molecule type" value="Genomic_DNA"/>
</dbReference>
<dbReference type="Pfam" id="PF05256">
    <property type="entry name" value="UPF0223"/>
    <property type="match status" value="1"/>
</dbReference>
<dbReference type="InterPro" id="IPR007920">
    <property type="entry name" value="UPF0223"/>
</dbReference>
<dbReference type="RefSeq" id="WP_010054787.1">
    <property type="nucleotide sequence ID" value="NZ_CAJGUR010000023.1"/>
</dbReference>
<dbReference type="Proteomes" id="UP001290462">
    <property type="component" value="Unassembled WGS sequence"/>
</dbReference>
<name>A0AAW9K9N3_CARML</name>
<protein>
    <recommendedName>
        <fullName evidence="1">UPF0223 protein RAK27_16765</fullName>
    </recommendedName>
</protein>
<evidence type="ECO:0000256" key="1">
    <source>
        <dbReference type="HAMAP-Rule" id="MF_01041"/>
    </source>
</evidence>